<reference evidence="2" key="1">
    <citation type="submission" date="2007-10" db="EMBL/GenBank/DDBJ databases">
        <title>Genome sequence of Campylobacter concisus 13826 isolated from human feces.</title>
        <authorList>
            <person name="Fouts D.E."/>
            <person name="Mongodin E.F."/>
            <person name="Puiu D."/>
            <person name="Sebastian Y."/>
            <person name="Miller W.G."/>
            <person name="Mandrell R.E."/>
            <person name="On S."/>
            <person name="Nelson K.E."/>
        </authorList>
    </citation>
    <scope>NUCLEOTIDE SEQUENCE [LARGE SCALE GENOMIC DNA]</scope>
    <source>
        <strain evidence="2">13826</strain>
        <plasmid evidence="2">Plasmid pCCON31</plasmid>
    </source>
</reference>
<gene>
    <name evidence="1" type="ORF">CCC13826_0630</name>
</gene>
<keyword evidence="1" id="KW-0614">Plasmid</keyword>
<evidence type="ECO:0000313" key="1">
    <source>
        <dbReference type="EMBL" id="EAT97559.1"/>
    </source>
</evidence>
<dbReference type="HOGENOM" id="CLU_3114647_0_0_7"/>
<protein>
    <submittedName>
        <fullName evidence="1">Uncharacterized protein</fullName>
    </submittedName>
</protein>
<name>A7ZGF4_CAMC1</name>
<sequence length="46" mass="5296">MKDILNSNIEFKKVTNSKDIAFLEKRLPDGRGVRLELNGKFKGFID</sequence>
<evidence type="ECO:0000313" key="2">
    <source>
        <dbReference type="Proteomes" id="UP000001121"/>
    </source>
</evidence>
<dbReference type="Proteomes" id="UP000001121">
    <property type="component" value="Plasmid pCCON31"/>
</dbReference>
<proteinExistence type="predicted"/>
<accession>A7ZGF4</accession>
<organism evidence="1 2">
    <name type="scientific">Campylobacter concisus (strain 13826)</name>
    <dbReference type="NCBI Taxonomy" id="360104"/>
    <lineage>
        <taxon>Bacteria</taxon>
        <taxon>Pseudomonadati</taxon>
        <taxon>Campylobacterota</taxon>
        <taxon>Epsilonproteobacteria</taxon>
        <taxon>Campylobacterales</taxon>
        <taxon>Campylobacteraceae</taxon>
        <taxon>Campylobacter</taxon>
    </lineage>
</organism>
<geneLocation type="plasmid" evidence="1 2">
    <name>pCCON31</name>
</geneLocation>
<dbReference type="AlphaFoldDB" id="A7ZGF4"/>
<dbReference type="EMBL" id="CP000793">
    <property type="protein sequence ID" value="EAT97559.1"/>
    <property type="molecule type" value="Genomic_DNA"/>
</dbReference>
<dbReference type="KEGG" id="cco:CCC13826_0630"/>